<dbReference type="NCBIfam" id="TIGR00732">
    <property type="entry name" value="dprA"/>
    <property type="match status" value="1"/>
</dbReference>
<organism evidence="3 4">
    <name type="scientific">Virgibacillus indicus</name>
    <dbReference type="NCBI Taxonomy" id="2024554"/>
    <lineage>
        <taxon>Bacteria</taxon>
        <taxon>Bacillati</taxon>
        <taxon>Bacillota</taxon>
        <taxon>Bacilli</taxon>
        <taxon>Bacillales</taxon>
        <taxon>Bacillaceae</taxon>
        <taxon>Virgibacillus</taxon>
    </lineage>
</organism>
<evidence type="ECO:0000313" key="4">
    <source>
        <dbReference type="Proteomes" id="UP000216498"/>
    </source>
</evidence>
<gene>
    <name evidence="3" type="primary">dprA</name>
    <name evidence="3" type="ORF">CIL03_04080</name>
</gene>
<proteinExistence type="inferred from homology"/>
<dbReference type="PANTHER" id="PTHR43022">
    <property type="entry name" value="PROTEIN SMF"/>
    <property type="match status" value="1"/>
</dbReference>
<dbReference type="PANTHER" id="PTHR43022:SF1">
    <property type="entry name" value="PROTEIN SMF"/>
    <property type="match status" value="1"/>
</dbReference>
<keyword evidence="4" id="KW-1185">Reference proteome</keyword>
<name>A0A265NE72_9BACI</name>
<reference evidence="3 4" key="1">
    <citation type="submission" date="2017-08" db="EMBL/GenBank/DDBJ databases">
        <title>Virgibacillus indicus sp. nov. and Virgibacillus profoundi sp. nov, two moderately halophilic bacteria isolated from marine sediment by using the Microfluidic Streak Plate.</title>
        <authorList>
            <person name="Xu B."/>
            <person name="Hu B."/>
            <person name="Wang J."/>
            <person name="Zhu Y."/>
            <person name="Huang L."/>
            <person name="Du W."/>
            <person name="Huang Y."/>
        </authorList>
    </citation>
    <scope>NUCLEOTIDE SEQUENCE [LARGE SCALE GENOMIC DNA]</scope>
    <source>
        <strain evidence="3 4">IO3-P2-C2</strain>
    </source>
</reference>
<comment type="caution">
    <text evidence="3">The sequence shown here is derived from an EMBL/GenBank/DDBJ whole genome shotgun (WGS) entry which is preliminary data.</text>
</comment>
<dbReference type="Proteomes" id="UP000216498">
    <property type="component" value="Unassembled WGS sequence"/>
</dbReference>
<dbReference type="AlphaFoldDB" id="A0A265NE72"/>
<comment type="similarity">
    <text evidence="1">Belongs to the DprA/Smf family.</text>
</comment>
<dbReference type="GO" id="GO:0009294">
    <property type="term" value="P:DNA-mediated transformation"/>
    <property type="evidence" value="ECO:0007669"/>
    <property type="project" value="InterPro"/>
</dbReference>
<dbReference type="OrthoDB" id="9785707at2"/>
<dbReference type="SUPFAM" id="SSF102405">
    <property type="entry name" value="MCP/YpsA-like"/>
    <property type="match status" value="1"/>
</dbReference>
<dbReference type="EMBL" id="NPMS01000001">
    <property type="protein sequence ID" value="OZU90332.1"/>
    <property type="molecule type" value="Genomic_DNA"/>
</dbReference>
<protein>
    <submittedName>
        <fullName evidence="3">DNA-protecting protein DprA</fullName>
    </submittedName>
</protein>
<dbReference type="Pfam" id="PF02481">
    <property type="entry name" value="DNA_processg_A"/>
    <property type="match status" value="1"/>
</dbReference>
<dbReference type="Gene3D" id="3.40.50.450">
    <property type="match status" value="1"/>
</dbReference>
<sequence length="300" mass="33681">MKTTRDRLIHLHRCRGITRRILRRIIYHDPTLNQIYTMSSPQISNLFSLPPDNASLFYSEIHNTKIQMQITNDNARYSIVTIVDDSYPPMLKTIKDPPLVLYAVGKLSLLTQTPSLSVIGTRNPSPEAMRKIELLVKPLILNDWLIISGMAKGIDSYAHTIALGNIGNTIAVLGGGFHHIYPKQNTPLFKRISEKGLVISEYPPDTPPKKYHFPERNRIISGLSFGTLVIEAKERSGTLITVDQALDQGREVYAVPGSPLIPQTRGCHKMIQEGAKLVFNPLDIMEDWEAIGIHLAQTEK</sequence>
<accession>A0A265NE72</accession>
<evidence type="ECO:0000259" key="2">
    <source>
        <dbReference type="Pfam" id="PF02481"/>
    </source>
</evidence>
<evidence type="ECO:0000313" key="3">
    <source>
        <dbReference type="EMBL" id="OZU90332.1"/>
    </source>
</evidence>
<evidence type="ECO:0000256" key="1">
    <source>
        <dbReference type="ARBA" id="ARBA00006525"/>
    </source>
</evidence>
<dbReference type="InterPro" id="IPR003488">
    <property type="entry name" value="DprA"/>
</dbReference>
<dbReference type="InterPro" id="IPR057666">
    <property type="entry name" value="DrpA_SLOG"/>
</dbReference>
<feature type="domain" description="Smf/DprA SLOG" evidence="2">
    <location>
        <begin position="79"/>
        <end position="288"/>
    </location>
</feature>